<feature type="transmembrane region" description="Helical" evidence="1">
    <location>
        <begin position="46"/>
        <end position="66"/>
    </location>
</feature>
<feature type="transmembrane region" description="Helical" evidence="1">
    <location>
        <begin position="294"/>
        <end position="313"/>
    </location>
</feature>
<feature type="transmembrane region" description="Helical" evidence="1">
    <location>
        <begin position="360"/>
        <end position="380"/>
    </location>
</feature>
<feature type="transmembrane region" description="Helical" evidence="1">
    <location>
        <begin position="125"/>
        <end position="140"/>
    </location>
</feature>
<dbReference type="AlphaFoldDB" id="A0A7T6Z9Q2"/>
<evidence type="ECO:0000259" key="2">
    <source>
        <dbReference type="Pfam" id="PF04235"/>
    </source>
</evidence>
<feature type="transmembrane region" description="Helical" evidence="1">
    <location>
        <begin position="214"/>
        <end position="234"/>
    </location>
</feature>
<feature type="domain" description="DUF418" evidence="2">
    <location>
        <begin position="235"/>
        <end position="398"/>
    </location>
</feature>
<dbReference type="InterPro" id="IPR052529">
    <property type="entry name" value="Bact_Transport_Assoc"/>
</dbReference>
<protein>
    <submittedName>
        <fullName evidence="3">DUF418 domain-containing protein</fullName>
    </submittedName>
</protein>
<dbReference type="KEGG" id="scib:HUG20_06255"/>
<gene>
    <name evidence="3" type="ORF">HUG20_06255</name>
</gene>
<proteinExistence type="predicted"/>
<feature type="transmembrane region" description="Helical" evidence="1">
    <location>
        <begin position="101"/>
        <end position="119"/>
    </location>
</feature>
<feature type="transmembrane region" description="Helical" evidence="1">
    <location>
        <begin position="334"/>
        <end position="354"/>
    </location>
</feature>
<dbReference type="EMBL" id="CP054706">
    <property type="protein sequence ID" value="QQK79513.1"/>
    <property type="molecule type" value="Genomic_DNA"/>
</dbReference>
<dbReference type="Proteomes" id="UP000595349">
    <property type="component" value="Chromosome"/>
</dbReference>
<evidence type="ECO:0000313" key="3">
    <source>
        <dbReference type="EMBL" id="QQK79513.1"/>
    </source>
</evidence>
<feature type="transmembrane region" description="Helical" evidence="1">
    <location>
        <begin position="72"/>
        <end position="89"/>
    </location>
</feature>
<feature type="transmembrane region" description="Helical" evidence="1">
    <location>
        <begin position="254"/>
        <end position="274"/>
    </location>
</feature>
<organism evidence="3 4">
    <name type="scientific">Salicibibacter cibi</name>
    <dbReference type="NCBI Taxonomy" id="2743001"/>
    <lineage>
        <taxon>Bacteria</taxon>
        <taxon>Bacillati</taxon>
        <taxon>Bacillota</taxon>
        <taxon>Bacilli</taxon>
        <taxon>Bacillales</taxon>
        <taxon>Bacillaceae</taxon>
        <taxon>Salicibibacter</taxon>
    </lineage>
</organism>
<keyword evidence="4" id="KW-1185">Reference proteome</keyword>
<reference evidence="3 4" key="1">
    <citation type="submission" date="2020-06" db="EMBL/GenBank/DDBJ databases">
        <title>Genomic analysis of Salicibibacter sp. NKC21-4.</title>
        <authorList>
            <person name="Oh Y.J."/>
        </authorList>
    </citation>
    <scope>NUCLEOTIDE SEQUENCE [LARGE SCALE GENOMIC DNA]</scope>
    <source>
        <strain evidence="3 4">NKC21-4</strain>
    </source>
</reference>
<sequence length="403" mass="45150">MSANAIKKNERIHTLDIIRGIAVLGIIIANMYVFKTLFADETKLMFTGAVLPDGMFNQIVSIFVSFFIDNKFYPMFSLLFGLGFFIFYDRLRQKGLSAGRLFSRRLVFLLVIGLIHLVFLWTGDILHTYALAGFLLLLFINRKPRTILLWAVLMLGIGTFILTAMLTVSGLMLSMMGTDEFVQNDTRGMAITTMMEGTYMEILQYRFVNEVVPVLFNVFLTVPGILPLFLIGLYMGKTRMFHDVAANLNRWKKICIHSCWSGLASVAIVVGLKYGLGPLPASISYGISEGLHFLAGPILMLFYVSALVLLLHSGGRLKLFMPIAAVGRMALTNYLLQTLIGVSIFYGFGLGLFGQVSIGGGFLLAIAIYIIQLILSHFYLKKFKQGPLEYLWRKWTYGGKLLT</sequence>
<accession>A0A7T6Z9Q2</accession>
<feature type="transmembrane region" description="Helical" evidence="1">
    <location>
        <begin position="17"/>
        <end position="34"/>
    </location>
</feature>
<dbReference type="Pfam" id="PF04235">
    <property type="entry name" value="DUF418"/>
    <property type="match status" value="1"/>
</dbReference>
<name>A0A7T6Z9Q2_9BACI</name>
<evidence type="ECO:0000313" key="4">
    <source>
        <dbReference type="Proteomes" id="UP000595349"/>
    </source>
</evidence>
<dbReference type="PANTHER" id="PTHR30590">
    <property type="entry name" value="INNER MEMBRANE PROTEIN"/>
    <property type="match status" value="1"/>
</dbReference>
<evidence type="ECO:0000256" key="1">
    <source>
        <dbReference type="SAM" id="Phobius"/>
    </source>
</evidence>
<dbReference type="RefSeq" id="WP_200089235.1">
    <property type="nucleotide sequence ID" value="NZ_CP054706.1"/>
</dbReference>
<keyword evidence="1" id="KW-1133">Transmembrane helix</keyword>
<dbReference type="InterPro" id="IPR007349">
    <property type="entry name" value="DUF418"/>
</dbReference>
<keyword evidence="1" id="KW-0472">Membrane</keyword>
<feature type="transmembrane region" description="Helical" evidence="1">
    <location>
        <begin position="147"/>
        <end position="173"/>
    </location>
</feature>
<dbReference type="PANTHER" id="PTHR30590:SF3">
    <property type="entry name" value="HYPOTHETICAL MEMBRANE SPANNING PROTEIN"/>
    <property type="match status" value="1"/>
</dbReference>
<keyword evidence="1" id="KW-0812">Transmembrane</keyword>